<feature type="region of interest" description="Disordered" evidence="2">
    <location>
        <begin position="1"/>
        <end position="54"/>
    </location>
</feature>
<feature type="compositionally biased region" description="Polar residues" evidence="2">
    <location>
        <begin position="11"/>
        <end position="20"/>
    </location>
</feature>
<name>A0AAW1PWU8_9CHLO</name>
<evidence type="ECO:0000313" key="4">
    <source>
        <dbReference type="Proteomes" id="UP001489004"/>
    </source>
</evidence>
<feature type="compositionally biased region" description="Low complexity" evidence="2">
    <location>
        <begin position="317"/>
        <end position="328"/>
    </location>
</feature>
<dbReference type="PANTHER" id="PTHR21549">
    <property type="entry name" value="MUTATED IN BLADDER CANCER 1"/>
    <property type="match status" value="1"/>
</dbReference>
<dbReference type="EMBL" id="JALJOR010000007">
    <property type="protein sequence ID" value="KAK9814260.1"/>
    <property type="molecule type" value="Genomic_DNA"/>
</dbReference>
<accession>A0AAW1PWU8</accession>
<feature type="compositionally biased region" description="Low complexity" evidence="2">
    <location>
        <begin position="22"/>
        <end position="41"/>
    </location>
</feature>
<gene>
    <name evidence="3" type="ORF">WJX72_003050</name>
</gene>
<proteinExistence type="predicted"/>
<dbReference type="InterPro" id="IPR039902">
    <property type="entry name" value="CCDC148/CCDC112"/>
</dbReference>
<protein>
    <submittedName>
        <fullName evidence="3">Uncharacterized protein</fullName>
    </submittedName>
</protein>
<comment type="caution">
    <text evidence="3">The sequence shown here is derived from an EMBL/GenBank/DDBJ whole genome shotgun (WGS) entry which is preliminary data.</text>
</comment>
<feature type="region of interest" description="Disordered" evidence="2">
    <location>
        <begin position="193"/>
        <end position="214"/>
    </location>
</feature>
<dbReference type="Proteomes" id="UP001489004">
    <property type="component" value="Unassembled WGS sequence"/>
</dbReference>
<feature type="region of interest" description="Disordered" evidence="2">
    <location>
        <begin position="495"/>
        <end position="523"/>
    </location>
</feature>
<keyword evidence="4" id="KW-1185">Reference proteome</keyword>
<dbReference type="PANTHER" id="PTHR21549:SF0">
    <property type="entry name" value="COILED-COIL DOMAIN-CONTAINING PROTEIN 112"/>
    <property type="match status" value="1"/>
</dbReference>
<evidence type="ECO:0000256" key="2">
    <source>
        <dbReference type="SAM" id="MobiDB-lite"/>
    </source>
</evidence>
<dbReference type="AlphaFoldDB" id="A0AAW1PWU8"/>
<feature type="region of interest" description="Disordered" evidence="2">
    <location>
        <begin position="317"/>
        <end position="343"/>
    </location>
</feature>
<keyword evidence="1" id="KW-0175">Coiled coil</keyword>
<evidence type="ECO:0000313" key="3">
    <source>
        <dbReference type="EMBL" id="KAK9814260.1"/>
    </source>
</evidence>
<reference evidence="3 4" key="1">
    <citation type="journal article" date="2024" name="Nat. Commun.">
        <title>Phylogenomics reveals the evolutionary origins of lichenization in chlorophyte algae.</title>
        <authorList>
            <person name="Puginier C."/>
            <person name="Libourel C."/>
            <person name="Otte J."/>
            <person name="Skaloud P."/>
            <person name="Haon M."/>
            <person name="Grisel S."/>
            <person name="Petersen M."/>
            <person name="Berrin J.G."/>
            <person name="Delaux P.M."/>
            <person name="Dal Grande F."/>
            <person name="Keller J."/>
        </authorList>
    </citation>
    <scope>NUCLEOTIDE SEQUENCE [LARGE SCALE GENOMIC DNA]</scope>
    <source>
        <strain evidence="3 4">SAG 2043</strain>
    </source>
</reference>
<organism evidence="3 4">
    <name type="scientific">[Myrmecia] bisecta</name>
    <dbReference type="NCBI Taxonomy" id="41462"/>
    <lineage>
        <taxon>Eukaryota</taxon>
        <taxon>Viridiplantae</taxon>
        <taxon>Chlorophyta</taxon>
        <taxon>core chlorophytes</taxon>
        <taxon>Trebouxiophyceae</taxon>
        <taxon>Trebouxiales</taxon>
        <taxon>Trebouxiaceae</taxon>
        <taxon>Myrmecia</taxon>
    </lineage>
</organism>
<evidence type="ECO:0000256" key="1">
    <source>
        <dbReference type="ARBA" id="ARBA00023054"/>
    </source>
</evidence>
<sequence>MQENDPAALNRTVNSRSSPPLASKRTAVVATTKAPAAEASSHSNRASTSGRKDDAIQRRDWINYAAVLSQKQHALELSAKLPKDALREAQQLEVQISEASGERRKLAATLHANINKVHALVAGVKAKLADVQPGQDYIQALAAAMDESEREITTLKEGQRVQFEELAQQERLLTRDLELMMDRMESPAWDVCAQEPAPKRSGQPSSNGRLQARQGGGGGLLPEVLAMDDFMDRHGEFGGWQAEDNAEFERILAACRGDYSHATLVAYDEMVGFSKADIIAHARWHAEYTDLAVSKRIAIAEWRCRRDAERAALAAQASVGPASAQQAQAEREESEQEQRLQREYQKQALSEWKAAKQEEERAALEGRRRVREEAQQAKEAERAAKQAANKAQLEDYRKQKMAEQRRAEQAAAEAAAAKVTPVAPEALQRLQERNEALMRRREELATAKAREQAEKAERLEKLRQEVAGQIEARVKPDPQRLLRPTSAQQIRKVAAEEGGHAPRQSGFIRNVQHRAVPSWRKGL</sequence>